<dbReference type="RefSeq" id="WP_201168937.1">
    <property type="nucleotide sequence ID" value="NZ_JAEPWM010000002.1"/>
</dbReference>
<keyword evidence="3" id="KW-1185">Reference proteome</keyword>
<protein>
    <submittedName>
        <fullName evidence="2">Uncharacterized protein</fullName>
    </submittedName>
</protein>
<dbReference type="Proteomes" id="UP000630528">
    <property type="component" value="Unassembled WGS sequence"/>
</dbReference>
<proteinExistence type="predicted"/>
<feature type="region of interest" description="Disordered" evidence="1">
    <location>
        <begin position="96"/>
        <end position="121"/>
    </location>
</feature>
<evidence type="ECO:0000256" key="1">
    <source>
        <dbReference type="SAM" id="MobiDB-lite"/>
    </source>
</evidence>
<organism evidence="2 3">
    <name type="scientific">Ramlibacter ginsenosidimutans</name>
    <dbReference type="NCBI Taxonomy" id="502333"/>
    <lineage>
        <taxon>Bacteria</taxon>
        <taxon>Pseudomonadati</taxon>
        <taxon>Pseudomonadota</taxon>
        <taxon>Betaproteobacteria</taxon>
        <taxon>Burkholderiales</taxon>
        <taxon>Comamonadaceae</taxon>
        <taxon>Ramlibacter</taxon>
    </lineage>
</organism>
<dbReference type="AlphaFoldDB" id="A0A934WMA8"/>
<evidence type="ECO:0000313" key="2">
    <source>
        <dbReference type="EMBL" id="MBK6006303.1"/>
    </source>
</evidence>
<reference evidence="2" key="1">
    <citation type="journal article" date="2012" name="J. Microbiol. Biotechnol.">
        <title>Ramlibacter ginsenosidimutans sp. nov., with ginsenoside-converting activity.</title>
        <authorList>
            <person name="Wang L."/>
            <person name="An D.S."/>
            <person name="Kim S.G."/>
            <person name="Jin F.X."/>
            <person name="Kim S.C."/>
            <person name="Lee S.T."/>
            <person name="Im W.T."/>
        </authorList>
    </citation>
    <scope>NUCLEOTIDE SEQUENCE</scope>
    <source>
        <strain evidence="2">KACC 17527</strain>
    </source>
</reference>
<reference evidence="2" key="2">
    <citation type="submission" date="2021-01" db="EMBL/GenBank/DDBJ databases">
        <authorList>
            <person name="Kang M."/>
        </authorList>
    </citation>
    <scope>NUCLEOTIDE SEQUENCE</scope>
    <source>
        <strain evidence="2">KACC 17527</strain>
    </source>
</reference>
<name>A0A934WMA8_9BURK</name>
<dbReference type="EMBL" id="JAEPWM010000002">
    <property type="protein sequence ID" value="MBK6006303.1"/>
    <property type="molecule type" value="Genomic_DNA"/>
</dbReference>
<gene>
    <name evidence="2" type="ORF">JJB11_09395</name>
</gene>
<sequence length="121" mass="12415">MARAAASIARACGVQPGAATPPASRRIRAFALAAGCAVLLSLAGCQRADADYQACASAAATPAQASQPVAPEVRRCMEAKGWRLLRPSLPPGANAWARIPPAGDALARRPPLPEPGDHRSK</sequence>
<evidence type="ECO:0000313" key="3">
    <source>
        <dbReference type="Proteomes" id="UP000630528"/>
    </source>
</evidence>
<comment type="caution">
    <text evidence="2">The sequence shown here is derived from an EMBL/GenBank/DDBJ whole genome shotgun (WGS) entry which is preliminary data.</text>
</comment>
<accession>A0A934WMA8</accession>